<accession>A0A0W7Z0N7</accession>
<evidence type="ECO:0000256" key="1">
    <source>
        <dbReference type="SAM" id="Phobius"/>
    </source>
</evidence>
<keyword evidence="1" id="KW-0812">Transmembrane</keyword>
<sequence length="399" mass="41488">MSNHSKASHGVEFGELARATEGLTQWRPMLVGFGSLLLCGVLMGISGAAMAALGNFFGVVLAGLLGLLALVVMFGGFSAVGIMLMDKARNLPARSLTDAMTLGVLCIPRFLLFVLMLAVLTLAVGLVATLLYLLCKIPFLGALLAFFVHPALVLLTAFLMVAVSFVAIPLFAPAVWSGLSFRRAMTSLIAIARKRLVQVVLMLIVLYLVVMVVAGLLMLGLVPATALMSSMAAGILSPSSFFNVFGMLMNTGMSFMMGRFDLGGGALAGAMAGMAVLMMVVGVLIAQVWIMGFNLMYLQAANGIDLSEASQDLGKVMANIKHRAETAKESAVAAAARAQQVAAERAAAARAAHSAAAAAPQSEPPVATAAVAQLHCPACQALVLPQDAFCCECGHKLKA</sequence>
<dbReference type="EMBL" id="CP020121">
    <property type="protein sequence ID" value="AQZ98930.1"/>
    <property type="molecule type" value="Genomic_DNA"/>
</dbReference>
<keyword evidence="4" id="KW-1185">Reference proteome</keyword>
<reference evidence="3 4" key="1">
    <citation type="submission" date="2015-12" db="EMBL/GenBank/DDBJ databases">
        <title>Complete genome sequence of a multi-drug resistant strain Acidovorax sp. 12322-1.</title>
        <authorList>
            <person name="Ming D."/>
            <person name="Wang M."/>
            <person name="Hu S."/>
            <person name="Zhou Y."/>
            <person name="Jiang T."/>
        </authorList>
    </citation>
    <scope>NUCLEOTIDE SEQUENCE [LARGE SCALE GENOMIC DNA]</scope>
    <source>
        <strain evidence="3 4">12322-1</strain>
    </source>
</reference>
<feature type="transmembrane region" description="Helical" evidence="1">
    <location>
        <begin position="146"/>
        <end position="176"/>
    </location>
</feature>
<feature type="transmembrane region" description="Helical" evidence="1">
    <location>
        <begin position="266"/>
        <end position="290"/>
    </location>
</feature>
<dbReference type="GeneID" id="83040123"/>
<feature type="transmembrane region" description="Helical" evidence="1">
    <location>
        <begin position="59"/>
        <end position="85"/>
    </location>
</feature>
<dbReference type="OrthoDB" id="8795105at2"/>
<reference evidence="2 5" key="2">
    <citation type="submission" date="2017-03" db="EMBL/GenBank/DDBJ databases">
        <title>Rapid Whole Genome Sequencing of Comamonas kerstersii Causing Continuous ambulatory Peritoneal Dialysis-Associated Peritonitis.</title>
        <authorList>
            <person name="Zheng B."/>
        </authorList>
    </citation>
    <scope>NUCLEOTIDE SEQUENCE [LARGE SCALE GENOMIC DNA]</scope>
    <source>
        <strain evidence="2 5">8943</strain>
    </source>
</reference>
<dbReference type="STRING" id="225992.B5M06_12390"/>
<name>A0A0W7Z0N7_9BURK</name>
<dbReference type="AlphaFoldDB" id="A0A0W7Z0N7"/>
<evidence type="ECO:0000313" key="2">
    <source>
        <dbReference type="EMBL" id="AQZ98930.1"/>
    </source>
</evidence>
<organism evidence="3 4">
    <name type="scientific">Comamonas kerstersii</name>
    <dbReference type="NCBI Taxonomy" id="225992"/>
    <lineage>
        <taxon>Bacteria</taxon>
        <taxon>Pseudomonadati</taxon>
        <taxon>Pseudomonadota</taxon>
        <taxon>Betaproteobacteria</taxon>
        <taxon>Burkholderiales</taxon>
        <taxon>Comamonadaceae</taxon>
        <taxon>Comamonas</taxon>
    </lineage>
</organism>
<evidence type="ECO:0000313" key="4">
    <source>
        <dbReference type="Proteomes" id="UP000053300"/>
    </source>
</evidence>
<gene>
    <name evidence="3" type="ORF">AS359_11020</name>
    <name evidence="2" type="ORF">B5M06_12390</name>
</gene>
<dbReference type="Proteomes" id="UP000242792">
    <property type="component" value="Chromosome"/>
</dbReference>
<dbReference type="EMBL" id="LPXH01000026">
    <property type="protein sequence ID" value="KUF40814.1"/>
    <property type="molecule type" value="Genomic_DNA"/>
</dbReference>
<feature type="transmembrane region" description="Helical" evidence="1">
    <location>
        <begin position="196"/>
        <end position="219"/>
    </location>
</feature>
<dbReference type="Proteomes" id="UP000053300">
    <property type="component" value="Unassembled WGS sequence"/>
</dbReference>
<feature type="transmembrane region" description="Helical" evidence="1">
    <location>
        <begin position="225"/>
        <end position="245"/>
    </location>
</feature>
<accession>A0A1V0BG53</accession>
<proteinExistence type="predicted"/>
<keyword evidence="1" id="KW-0472">Membrane</keyword>
<feature type="transmembrane region" description="Helical" evidence="1">
    <location>
        <begin position="30"/>
        <end position="53"/>
    </location>
</feature>
<feature type="transmembrane region" description="Helical" evidence="1">
    <location>
        <begin position="110"/>
        <end position="134"/>
    </location>
</feature>
<evidence type="ECO:0000313" key="5">
    <source>
        <dbReference type="Proteomes" id="UP000242792"/>
    </source>
</evidence>
<evidence type="ECO:0000313" key="3">
    <source>
        <dbReference type="EMBL" id="KUF40814.1"/>
    </source>
</evidence>
<protein>
    <submittedName>
        <fullName evidence="3">Uncharacterized protein</fullName>
    </submittedName>
</protein>
<dbReference type="RefSeq" id="WP_054067701.1">
    <property type="nucleotide sequence ID" value="NZ_CAUCIF010000004.1"/>
</dbReference>
<keyword evidence="1" id="KW-1133">Transmembrane helix</keyword>
<dbReference type="KEGG" id="cke:B5M06_12390"/>
<accession>A0A1V3TI11</accession>